<keyword evidence="8" id="KW-0969">Cilium</keyword>
<evidence type="ECO:0000256" key="9">
    <source>
        <dbReference type="ARBA" id="ARBA00023212"/>
    </source>
</evidence>
<dbReference type="OMA" id="IMAFPYP"/>
<feature type="transmembrane region" description="Helical" evidence="16">
    <location>
        <begin position="182"/>
        <end position="204"/>
    </location>
</feature>
<keyword evidence="16" id="KW-1133">Transmembrane helix</keyword>
<dbReference type="EnsemblProtists" id="Phyra83560">
    <property type="protein sequence ID" value="Phyra83560"/>
    <property type="gene ID" value="Phyra83560"/>
</dbReference>
<dbReference type="Pfam" id="PF13868">
    <property type="entry name" value="TPH"/>
    <property type="match status" value="1"/>
</dbReference>
<feature type="compositionally biased region" description="Basic residues" evidence="15">
    <location>
        <begin position="307"/>
        <end position="318"/>
    </location>
</feature>
<dbReference type="Proteomes" id="UP000005238">
    <property type="component" value="Unassembled WGS sequence"/>
</dbReference>
<dbReference type="HOGENOM" id="CLU_345313_0_0_1"/>
<dbReference type="VEuPathDB" id="FungiDB:KRP23_3192"/>
<feature type="region of interest" description="Disordered" evidence="15">
    <location>
        <begin position="295"/>
        <end position="329"/>
    </location>
</feature>
<feature type="transmembrane region" description="Helical" evidence="16">
    <location>
        <begin position="53"/>
        <end position="72"/>
    </location>
</feature>
<dbReference type="InParanoid" id="H3H097"/>
<keyword evidence="5" id="KW-0963">Cytoplasm</keyword>
<dbReference type="VEuPathDB" id="FungiDB:KRP22_10553"/>
<feature type="compositionally biased region" description="Low complexity" evidence="15">
    <location>
        <begin position="809"/>
        <end position="820"/>
    </location>
</feature>
<comment type="subcellular location">
    <subcellularLocation>
        <location evidence="2">Cytoplasm</location>
        <location evidence="2">Cytoskeleton</location>
        <location evidence="2">Flagellum axoneme</location>
    </subcellularLocation>
    <subcellularLocation>
        <location evidence="1">Nucleus</location>
    </subcellularLocation>
</comment>
<sequence>MSRLRAVAALATASTAVLTVVVAFAIARANRVYVGGLAWPFISDLGRDPPGSYVLFFGLNVVAVLLGLTWAFNHEYKHQFLQKSLENGQVSRLVCSLSYVSCIFGVVGAFGLPVFASFDASPTVHNNSAFGFLLCETVAMFTNIFLVKRAEMDAGVFITDRYGPRSVSRIKLSELHAVKRGFLIELACVALFTMCVIVYLPVLYDGSEAPHLTIAECISLNLGENYCSSTMRLDNVYTKLWDYEKDIAVHQVRALAQLGCMLTLIGYTLSFFADNKEEETVKDRDRTQASIIYYQHSASMPPNRSPRTSRKGSTRRTLKPTPRSAPTSIISPISSRVMAFPYPVNTRMTTYNVDKIQLERRRQEAEHSALSKFAQGNQLQALQNQSDANVASRRRSNHVAQLTAERMLEEATTRKISQRQRASRERQQNEALAHVLETSKKAQEQQEREVQRICEASEELRELEVFLKTAYMNKERATQQLERETLTTLDRQREVAIEQQMEYDRQRALIEMQNHELRKRSEAEQGKQVLQSQMMQRHELRREAQMEADYERAKIERLMQQVEEEDAAELARRQTSREQTREMIEQTHLERNRMKQQQVEAARREDEAIAEYRRRVETREADTKAASEVKKAHEDAMFRAVEAEIQAKMREDEEIERLRDELWEEELLQKKRAQEEEKIAAKQVAKDEMMRSNEMQMQLKQELLTRQRADEEAFNEMLKERFRSEERREMELAAFRRKQSEKFVEEISRHRALKQEMVYAELQRERRERERQEQDENYRRQVVEAAKQRLLREHADVLQGYLPRALRPSSSSSSSGSIFR</sequence>
<dbReference type="InterPro" id="IPR043597">
    <property type="entry name" value="TPH_dom"/>
</dbReference>
<feature type="transmembrane region" description="Helical" evidence="16">
    <location>
        <begin position="128"/>
        <end position="147"/>
    </location>
</feature>
<protein>
    <recommendedName>
        <fullName evidence="4">Meiosis-specific nuclear structural protein 1</fullName>
    </recommendedName>
</protein>
<feature type="coiled-coil region" evidence="14">
    <location>
        <begin position="541"/>
        <end position="597"/>
    </location>
</feature>
<dbReference type="PANTHER" id="PTHR19265:SF0">
    <property type="entry name" value="MEIOSIS-SPECIFIC NUCLEAR STRUCTURAL PROTEIN 1"/>
    <property type="match status" value="1"/>
</dbReference>
<keyword evidence="12" id="KW-0966">Cell projection</keyword>
<keyword evidence="9" id="KW-0206">Cytoskeleton</keyword>
<dbReference type="EMBL" id="DS566088">
    <property type="status" value="NOT_ANNOTATED_CDS"/>
    <property type="molecule type" value="Genomic_DNA"/>
</dbReference>
<keyword evidence="11" id="KW-0469">Meiosis</keyword>
<dbReference type="InterPro" id="IPR019402">
    <property type="entry name" value="CWH43_N"/>
</dbReference>
<evidence type="ECO:0000256" key="13">
    <source>
        <dbReference type="ARBA" id="ARBA00046114"/>
    </source>
</evidence>
<evidence type="ECO:0000259" key="17">
    <source>
        <dbReference type="Pfam" id="PF10277"/>
    </source>
</evidence>
<feature type="compositionally biased region" description="Low complexity" evidence="15">
    <location>
        <begin position="320"/>
        <end position="329"/>
    </location>
</feature>
<evidence type="ECO:0000256" key="16">
    <source>
        <dbReference type="SAM" id="Phobius"/>
    </source>
</evidence>
<evidence type="ECO:0000256" key="12">
    <source>
        <dbReference type="ARBA" id="ARBA00023273"/>
    </source>
</evidence>
<comment type="similarity">
    <text evidence="3">Belongs to the MNS1 family.</text>
</comment>
<evidence type="ECO:0000256" key="2">
    <source>
        <dbReference type="ARBA" id="ARBA00004611"/>
    </source>
</evidence>
<evidence type="ECO:0000256" key="14">
    <source>
        <dbReference type="SAM" id="Coils"/>
    </source>
</evidence>
<feature type="transmembrane region" description="Helical" evidence="16">
    <location>
        <begin position="93"/>
        <end position="116"/>
    </location>
</feature>
<dbReference type="eggNOG" id="ENOG502RRYK">
    <property type="taxonomic scope" value="Eukaryota"/>
</dbReference>
<feature type="region of interest" description="Disordered" evidence="15">
    <location>
        <begin position="410"/>
        <end position="429"/>
    </location>
</feature>
<evidence type="ECO:0000256" key="11">
    <source>
        <dbReference type="ARBA" id="ARBA00023254"/>
    </source>
</evidence>
<dbReference type="GO" id="GO:0051321">
    <property type="term" value="P:meiotic cell cycle"/>
    <property type="evidence" value="ECO:0007669"/>
    <property type="project" value="UniProtKB-KW"/>
</dbReference>
<feature type="domain" description="Trichohyalin-plectin-homology" evidence="18">
    <location>
        <begin position="453"/>
        <end position="803"/>
    </location>
</feature>
<feature type="compositionally biased region" description="Polar residues" evidence="15">
    <location>
        <begin position="296"/>
        <end position="306"/>
    </location>
</feature>
<keyword evidence="10" id="KW-0539">Nucleus</keyword>
<keyword evidence="7 14" id="KW-0175">Coiled coil</keyword>
<organism evidence="19 20">
    <name type="scientific">Phytophthora ramorum</name>
    <name type="common">Sudden oak death agent</name>
    <dbReference type="NCBI Taxonomy" id="164328"/>
    <lineage>
        <taxon>Eukaryota</taxon>
        <taxon>Sar</taxon>
        <taxon>Stramenopiles</taxon>
        <taxon>Oomycota</taxon>
        <taxon>Peronosporomycetes</taxon>
        <taxon>Peronosporales</taxon>
        <taxon>Peronosporaceae</taxon>
        <taxon>Phytophthora</taxon>
    </lineage>
</organism>
<evidence type="ECO:0000256" key="4">
    <source>
        <dbReference type="ARBA" id="ARBA00014813"/>
    </source>
</evidence>
<keyword evidence="16" id="KW-0812">Transmembrane</keyword>
<evidence type="ECO:0000256" key="6">
    <source>
        <dbReference type="ARBA" id="ARBA00022846"/>
    </source>
</evidence>
<keyword evidence="16" id="KW-0472">Membrane</keyword>
<evidence type="ECO:0000313" key="19">
    <source>
        <dbReference type="EnsemblProtists" id="Phyra83560"/>
    </source>
</evidence>
<keyword evidence="20" id="KW-1185">Reference proteome</keyword>
<evidence type="ECO:0000256" key="3">
    <source>
        <dbReference type="ARBA" id="ARBA00009158"/>
    </source>
</evidence>
<feature type="domain" description="CWH43-like N-terminal" evidence="17">
    <location>
        <begin position="10"/>
        <end position="274"/>
    </location>
</feature>
<evidence type="ECO:0000256" key="15">
    <source>
        <dbReference type="SAM" id="MobiDB-lite"/>
    </source>
</evidence>
<evidence type="ECO:0000256" key="7">
    <source>
        <dbReference type="ARBA" id="ARBA00023054"/>
    </source>
</evidence>
<dbReference type="Pfam" id="PF10277">
    <property type="entry name" value="Frag1"/>
    <property type="match status" value="1"/>
</dbReference>
<dbReference type="VEuPathDB" id="FungiDB:KRP23_51"/>
<evidence type="ECO:0000256" key="10">
    <source>
        <dbReference type="ARBA" id="ARBA00023242"/>
    </source>
</evidence>
<name>H3H097_PHYRM</name>
<evidence type="ECO:0000256" key="5">
    <source>
        <dbReference type="ARBA" id="ARBA00022490"/>
    </source>
</evidence>
<accession>H3H097</accession>
<evidence type="ECO:0000256" key="1">
    <source>
        <dbReference type="ARBA" id="ARBA00004123"/>
    </source>
</evidence>
<evidence type="ECO:0000256" key="8">
    <source>
        <dbReference type="ARBA" id="ARBA00023069"/>
    </source>
</evidence>
<dbReference type="VEuPathDB" id="FungiDB:KRP22_10554"/>
<proteinExistence type="inferred from homology"/>
<dbReference type="InterPro" id="IPR026504">
    <property type="entry name" value="MNS1"/>
</dbReference>
<reference evidence="20" key="1">
    <citation type="journal article" date="2006" name="Science">
        <title>Phytophthora genome sequences uncover evolutionary origins and mechanisms of pathogenesis.</title>
        <authorList>
            <person name="Tyler B.M."/>
            <person name="Tripathy S."/>
            <person name="Zhang X."/>
            <person name="Dehal P."/>
            <person name="Jiang R.H."/>
            <person name="Aerts A."/>
            <person name="Arredondo F.D."/>
            <person name="Baxter L."/>
            <person name="Bensasson D."/>
            <person name="Beynon J.L."/>
            <person name="Chapman J."/>
            <person name="Damasceno C.M."/>
            <person name="Dorrance A.E."/>
            <person name="Dou D."/>
            <person name="Dickerman A.W."/>
            <person name="Dubchak I.L."/>
            <person name="Garbelotto M."/>
            <person name="Gijzen M."/>
            <person name="Gordon S.G."/>
            <person name="Govers F."/>
            <person name="Grunwald N.J."/>
            <person name="Huang W."/>
            <person name="Ivors K.L."/>
            <person name="Jones R.W."/>
            <person name="Kamoun S."/>
            <person name="Krampis K."/>
            <person name="Lamour K.H."/>
            <person name="Lee M.K."/>
            <person name="McDonald W.H."/>
            <person name="Medina M."/>
            <person name="Meijer H.J."/>
            <person name="Nordberg E.K."/>
            <person name="Maclean D.J."/>
            <person name="Ospina-Giraldo M.D."/>
            <person name="Morris P.F."/>
            <person name="Phuntumart V."/>
            <person name="Putnam N.H."/>
            <person name="Rash S."/>
            <person name="Rose J.K."/>
            <person name="Sakihama Y."/>
            <person name="Salamov A.A."/>
            <person name="Savidor A."/>
            <person name="Scheuring C.F."/>
            <person name="Smith B.M."/>
            <person name="Sobral B.W."/>
            <person name="Terry A."/>
            <person name="Torto-Alalibo T.A."/>
            <person name="Win J."/>
            <person name="Xu Z."/>
            <person name="Zhang H."/>
            <person name="Grigoriev I.V."/>
            <person name="Rokhsar D.S."/>
            <person name="Boore J.L."/>
        </authorList>
    </citation>
    <scope>NUCLEOTIDE SEQUENCE [LARGE SCALE GENOMIC DNA]</scope>
    <source>
        <strain evidence="20">Pr102</strain>
    </source>
</reference>
<dbReference type="AlphaFoldDB" id="H3H097"/>
<dbReference type="PANTHER" id="PTHR19265">
    <property type="entry name" value="MEIOSIS-SPECIFIC NUCLEAR STRUCTURAL PROTEIN 1"/>
    <property type="match status" value="1"/>
</dbReference>
<comment type="function">
    <text evidence="13">Microtubule inner protein (MIP) part of the dynein-decorated doublet microtubules (DMTs) in cilia axoneme, which is required for motile cilia beating. May play a role in the control of meiotic division and germ cell differentiation through regulation of pairing and recombination during meiosis. Required for sperm flagella assembly. May play a role in the assembly and function of the outer dynein arm-docking complex (ODA-DC). ODA-DC mediates outer dynein arms (ODA) binding onto the axonemal doublet microtubules.</text>
</comment>
<feature type="region of interest" description="Disordered" evidence="15">
    <location>
        <begin position="801"/>
        <end position="820"/>
    </location>
</feature>
<evidence type="ECO:0000259" key="18">
    <source>
        <dbReference type="Pfam" id="PF13868"/>
    </source>
</evidence>
<reference evidence="19" key="2">
    <citation type="submission" date="2015-06" db="UniProtKB">
        <authorList>
            <consortium name="EnsemblProtists"/>
        </authorList>
    </citation>
    <scope>IDENTIFICATION</scope>
    <source>
        <strain evidence="19">Pr102</strain>
    </source>
</reference>
<evidence type="ECO:0000313" key="20">
    <source>
        <dbReference type="Proteomes" id="UP000005238"/>
    </source>
</evidence>
<keyword evidence="6" id="KW-0282">Flagellum</keyword>
<dbReference type="STRING" id="164328.H3H097"/>
<dbReference type="GO" id="GO:0005634">
    <property type="term" value="C:nucleus"/>
    <property type="evidence" value="ECO:0007669"/>
    <property type="project" value="UniProtKB-SubCell"/>
</dbReference>